<name>A0AAD6J1R3_DREDA</name>
<proteinExistence type="predicted"/>
<dbReference type="EMBL" id="JAQGDS010000002">
    <property type="protein sequence ID" value="KAJ6262889.1"/>
    <property type="molecule type" value="Genomic_DNA"/>
</dbReference>
<dbReference type="PANTHER" id="PTHR19327:SF0">
    <property type="entry name" value="GOLGIN SUBFAMILY A MEMBER 4"/>
    <property type="match status" value="1"/>
</dbReference>
<keyword evidence="1" id="KW-0175">Coiled coil</keyword>
<feature type="region of interest" description="Disordered" evidence="2">
    <location>
        <begin position="1256"/>
        <end position="1292"/>
    </location>
</feature>
<feature type="region of interest" description="Disordered" evidence="2">
    <location>
        <begin position="830"/>
        <end position="849"/>
    </location>
</feature>
<evidence type="ECO:0000259" key="3">
    <source>
        <dbReference type="PROSITE" id="PS50913"/>
    </source>
</evidence>
<evidence type="ECO:0000256" key="1">
    <source>
        <dbReference type="SAM" id="Coils"/>
    </source>
</evidence>
<feature type="compositionally biased region" description="Basic and acidic residues" evidence="2">
    <location>
        <begin position="567"/>
        <end position="620"/>
    </location>
</feature>
<dbReference type="SMART" id="SM00755">
    <property type="entry name" value="Grip"/>
    <property type="match status" value="1"/>
</dbReference>
<dbReference type="GO" id="GO:0005794">
    <property type="term" value="C:Golgi apparatus"/>
    <property type="evidence" value="ECO:0007669"/>
    <property type="project" value="TreeGrafter"/>
</dbReference>
<feature type="coiled-coil region" evidence="1">
    <location>
        <begin position="703"/>
        <end position="803"/>
    </location>
</feature>
<dbReference type="GO" id="GO:0031267">
    <property type="term" value="F:small GTPase binding"/>
    <property type="evidence" value="ECO:0007669"/>
    <property type="project" value="TreeGrafter"/>
</dbReference>
<feature type="region of interest" description="Disordered" evidence="2">
    <location>
        <begin position="941"/>
        <end position="973"/>
    </location>
</feature>
<feature type="region of interest" description="Disordered" evidence="2">
    <location>
        <begin position="286"/>
        <end position="305"/>
    </location>
</feature>
<dbReference type="InterPro" id="IPR000237">
    <property type="entry name" value="GRIP_dom"/>
</dbReference>
<gene>
    <name evidence="4" type="ORF">Dda_1446</name>
</gene>
<comment type="caution">
    <text evidence="4">The sequence shown here is derived from an EMBL/GenBank/DDBJ whole genome shotgun (WGS) entry which is preliminary data.</text>
</comment>
<feature type="domain" description="GRIP" evidence="3">
    <location>
        <begin position="1291"/>
        <end position="1341"/>
    </location>
</feature>
<feature type="compositionally biased region" description="Gly residues" evidence="2">
    <location>
        <begin position="140"/>
        <end position="161"/>
    </location>
</feature>
<organism evidence="4 5">
    <name type="scientific">Drechslerella dactyloides</name>
    <name type="common">Nematode-trapping fungus</name>
    <name type="synonym">Arthrobotrys dactyloides</name>
    <dbReference type="NCBI Taxonomy" id="74499"/>
    <lineage>
        <taxon>Eukaryota</taxon>
        <taxon>Fungi</taxon>
        <taxon>Dikarya</taxon>
        <taxon>Ascomycota</taxon>
        <taxon>Pezizomycotina</taxon>
        <taxon>Orbiliomycetes</taxon>
        <taxon>Orbiliales</taxon>
        <taxon>Orbiliaceae</taxon>
        <taxon>Drechslerella</taxon>
    </lineage>
</organism>
<dbReference type="GO" id="GO:0048193">
    <property type="term" value="P:Golgi vesicle transport"/>
    <property type="evidence" value="ECO:0007669"/>
    <property type="project" value="TreeGrafter"/>
</dbReference>
<protein>
    <recommendedName>
        <fullName evidence="3">GRIP domain-containing protein</fullName>
    </recommendedName>
</protein>
<dbReference type="Pfam" id="PF01465">
    <property type="entry name" value="GRIP"/>
    <property type="match status" value="1"/>
</dbReference>
<feature type="compositionally biased region" description="Polar residues" evidence="2">
    <location>
        <begin position="1280"/>
        <end position="1292"/>
    </location>
</feature>
<feature type="compositionally biased region" description="Basic and acidic residues" evidence="2">
    <location>
        <begin position="1159"/>
        <end position="1185"/>
    </location>
</feature>
<feature type="compositionally biased region" description="Polar residues" evidence="2">
    <location>
        <begin position="29"/>
        <end position="46"/>
    </location>
</feature>
<evidence type="ECO:0000256" key="2">
    <source>
        <dbReference type="SAM" id="MobiDB-lite"/>
    </source>
</evidence>
<feature type="region of interest" description="Disordered" evidence="2">
    <location>
        <begin position="1159"/>
        <end position="1196"/>
    </location>
</feature>
<feature type="compositionally biased region" description="Basic and acidic residues" evidence="2">
    <location>
        <begin position="70"/>
        <end position="80"/>
    </location>
</feature>
<evidence type="ECO:0000313" key="4">
    <source>
        <dbReference type="EMBL" id="KAJ6262889.1"/>
    </source>
</evidence>
<feature type="compositionally biased region" description="Basic and acidic residues" evidence="2">
    <location>
        <begin position="1118"/>
        <end position="1132"/>
    </location>
</feature>
<dbReference type="PANTHER" id="PTHR19327">
    <property type="entry name" value="GOLGIN"/>
    <property type="match status" value="1"/>
</dbReference>
<accession>A0AAD6J1R3</accession>
<dbReference type="PROSITE" id="PS50913">
    <property type="entry name" value="GRIP"/>
    <property type="match status" value="1"/>
</dbReference>
<feature type="compositionally biased region" description="Basic residues" evidence="2">
    <location>
        <begin position="641"/>
        <end position="652"/>
    </location>
</feature>
<dbReference type="Proteomes" id="UP001221413">
    <property type="component" value="Unassembled WGS sequence"/>
</dbReference>
<feature type="compositionally biased region" description="Low complexity" evidence="2">
    <location>
        <begin position="103"/>
        <end position="113"/>
    </location>
</feature>
<feature type="region of interest" description="Disordered" evidence="2">
    <location>
        <begin position="1118"/>
        <end position="1141"/>
    </location>
</feature>
<keyword evidence="5" id="KW-1185">Reference proteome</keyword>
<reference evidence="4" key="1">
    <citation type="submission" date="2023-01" db="EMBL/GenBank/DDBJ databases">
        <title>The chitinases involved in constricting ring structure development in the nematode-trapping fungus Drechslerella dactyloides.</title>
        <authorList>
            <person name="Wang R."/>
            <person name="Zhang L."/>
            <person name="Tang P."/>
            <person name="Li S."/>
            <person name="Liang L."/>
        </authorList>
    </citation>
    <scope>NUCLEOTIDE SEQUENCE</scope>
    <source>
        <strain evidence="4">YMF1.00031</strain>
    </source>
</reference>
<feature type="region of interest" description="Disordered" evidence="2">
    <location>
        <begin position="567"/>
        <end position="697"/>
    </location>
</feature>
<feature type="region of interest" description="Disordered" evidence="2">
    <location>
        <begin position="24"/>
        <end position="166"/>
    </location>
</feature>
<evidence type="ECO:0000313" key="5">
    <source>
        <dbReference type="Proteomes" id="UP001221413"/>
    </source>
</evidence>
<feature type="coiled-coil region" evidence="1">
    <location>
        <begin position="350"/>
        <end position="433"/>
    </location>
</feature>
<sequence length="1346" mass="151177">MSWNLARLHDTMFTRLKNFADSLEESARTAAQRNLASPQPTIQRTPSTRRDGSSGGPSSTAKPRNAVSALKDRERERDPAEFDSDFSSEGGMTPRTGTPVPPANGGTAAASSGVGTGDEKKTGGESQAGEGGTERKDAGEVGGNDSGGGGGSSSGGGGNNSGGTFNVAELPSEIRLKLRKLEKIESKYSELLRSYRITHAKVQQIDPFEKVLRETTPCTSIGDPAAFTEYLNNLSLRSDMTMEEFKRVSQELGETKKELAKYKKESEDRGKEIATLKDRVVELEAKSPTNGVAPRPPALVSPINGVSGIDLTEKVKSPGSMSISSLKPKPDEPAEFFSYEDEHDRLDALVKEQETEISTLKTSLDTAKTAAKVAEEAAQVFQKNVEDSQRELEGMRETMVAKDGEIRRLVEESTKLEKQVEELNAELKTAKESAGTAPDTVKVDKKDGEATVDAALLEQAKKDLDFLKEEHDKLKLQITTSEDELAKIKSEYESKTEELQKERDEKLKASDDELESLKAQKAKEIEDLEGKIEELEGETIMLKAVSDELTSVREAKLKVEKLLKEADSNKQEVESRLDKVKREKTALESKTSVLEDRLLEAARKLKEQPTPKTPTDDKAKPASGSQDSLAVPDKGLTASQKRNRSRRNKKKRETATLTDKTFKPEDEEEDAEPSKDGETVPEIVAPTSPRPDEEELSTADLIISNLRVEIAALRKESEEAEIQISRLRGEATRANNISAEFEVLQESFLNISEECVEAKDRVRELLQEKKALESSKRAAEEQLAKLTKEMENVTAESKKIQGSHEAVQLELGKIKTEAGSLSEKLTQLTREFDEHKASTDSLSSESSEKYDTLKKDFDAAKAEVESTKAELTIAQQLAATRFKDLAERKALLEKFQAELNGQRSEVTKLTAANGDMTQKLAVLKRLEKAETDLKAEVESLKRRLSERENDLDSVRERARTEVRTETTRRTKAEDQVKALQKDLRVCEEDRKEAQDLVESLSKDLTRAQDELSSLRPKLVILERETQKLRSERDGFQEEIDLKTAQHSSAQSLMSSLRDQTSELAMQMKELKERNESMEEELAEAQKLLSERSREAETMRRLLRDVETKQDTRIREMKERMDQAIDERDKAEEESATVNKRRMRELEDIKDKLREAEKSLKRIQEEKSEAEKERNSLKGSKEKAEQALESASNEFEETKKAMLNMRDALDETEKQMRDFDKQKAELRKQAEDIQHKYEKLQKAYRIATDELRMIQNAKTRVDESSRPASRQSLDKPMSPTRRGSATPSLDGSGSETINIDYIKNIVLQSLEVKNKKMQIQMLPVLKMLLRFDEKDEQRWMTIMGSIK</sequence>
<dbReference type="Gene3D" id="6.10.250.3110">
    <property type="match status" value="1"/>
</dbReference>